<dbReference type="Proteomes" id="UP000319130">
    <property type="component" value="Unassembled WGS sequence"/>
</dbReference>
<sequence>MGNLVYVFAAYTVIWVVLFAYLINLSYKNRSLRKTLEALKSRRKRKNS</sequence>
<dbReference type="AlphaFoldDB" id="A0A523W8G0"/>
<organism evidence="2 3">
    <name type="scientific">Aerophobetes bacterium</name>
    <dbReference type="NCBI Taxonomy" id="2030807"/>
    <lineage>
        <taxon>Bacteria</taxon>
        <taxon>Candidatus Aerophobota</taxon>
    </lineage>
</organism>
<accession>A0A523W8G0</accession>
<proteinExistence type="predicted"/>
<evidence type="ECO:0000256" key="1">
    <source>
        <dbReference type="SAM" id="Phobius"/>
    </source>
</evidence>
<keyword evidence="1" id="KW-1133">Transmembrane helix</keyword>
<protein>
    <submittedName>
        <fullName evidence="2">CcmD family protein</fullName>
    </submittedName>
</protein>
<comment type="caution">
    <text evidence="2">The sequence shown here is derived from an EMBL/GenBank/DDBJ whole genome shotgun (WGS) entry which is preliminary data.</text>
</comment>
<dbReference type="NCBIfam" id="TIGR04391">
    <property type="entry name" value="CcmD_alt_fam"/>
    <property type="match status" value="1"/>
</dbReference>
<feature type="transmembrane region" description="Helical" evidence="1">
    <location>
        <begin position="6"/>
        <end position="27"/>
    </location>
</feature>
<keyword evidence="1" id="KW-0472">Membrane</keyword>
<evidence type="ECO:0000313" key="3">
    <source>
        <dbReference type="Proteomes" id="UP000319130"/>
    </source>
</evidence>
<reference evidence="2 3" key="1">
    <citation type="submission" date="2019-03" db="EMBL/GenBank/DDBJ databases">
        <title>Metabolic potential of uncultured bacteria and archaea associated with petroleum seepage in deep-sea sediments.</title>
        <authorList>
            <person name="Dong X."/>
            <person name="Hubert C."/>
        </authorList>
    </citation>
    <scope>NUCLEOTIDE SEQUENCE [LARGE SCALE GENOMIC DNA]</scope>
    <source>
        <strain evidence="2">E29_bin52</strain>
    </source>
</reference>
<dbReference type="InterPro" id="IPR030888">
    <property type="entry name" value="Put_ccm"/>
</dbReference>
<keyword evidence="1" id="KW-0812">Transmembrane</keyword>
<evidence type="ECO:0000313" key="2">
    <source>
        <dbReference type="EMBL" id="TET63307.1"/>
    </source>
</evidence>
<gene>
    <name evidence="2" type="ORF">E3J48_02655</name>
</gene>
<name>A0A523W8G0_UNCAE</name>
<dbReference type="EMBL" id="SOIZ01000111">
    <property type="protein sequence ID" value="TET63307.1"/>
    <property type="molecule type" value="Genomic_DNA"/>
</dbReference>